<accession>A0A542XRY2</accession>
<name>A0A542XRY2_SALAC</name>
<dbReference type="Proteomes" id="UP000315983">
    <property type="component" value="Unassembled WGS sequence"/>
</dbReference>
<evidence type="ECO:0000313" key="5">
    <source>
        <dbReference type="Proteomes" id="UP000677457"/>
    </source>
</evidence>
<evidence type="ECO:0000313" key="3">
    <source>
        <dbReference type="EMBL" id="TQL38615.1"/>
    </source>
</evidence>
<dbReference type="EMBL" id="BOQM01000010">
    <property type="protein sequence ID" value="GIM84283.1"/>
    <property type="molecule type" value="Genomic_DNA"/>
</dbReference>
<sequence length="56" mass="5804">MRTAVAVLTGLAVIYFGTTGRDQADGEGLTGGLVLLAVLAALLVWYLTRPRGDAAK</sequence>
<dbReference type="RefSeq" id="WP_012182673.1">
    <property type="nucleotide sequence ID" value="NZ_BOQM01000010.1"/>
</dbReference>
<dbReference type="EMBL" id="VFOL01000001">
    <property type="protein sequence ID" value="TQL38615.1"/>
    <property type="molecule type" value="Genomic_DNA"/>
</dbReference>
<evidence type="ECO:0000256" key="1">
    <source>
        <dbReference type="SAM" id="Phobius"/>
    </source>
</evidence>
<dbReference type="AlphaFoldDB" id="A0A542XRY2"/>
<comment type="caution">
    <text evidence="3">The sequence shown here is derived from an EMBL/GenBank/DDBJ whole genome shotgun (WGS) entry which is preliminary data.</text>
</comment>
<protein>
    <submittedName>
        <fullName evidence="3">Uncharacterized protein</fullName>
    </submittedName>
</protein>
<evidence type="ECO:0000313" key="2">
    <source>
        <dbReference type="EMBL" id="GIM84283.1"/>
    </source>
</evidence>
<dbReference type="OMA" id="WYLTRPR"/>
<dbReference type="GeneID" id="93772993"/>
<reference evidence="3 4" key="1">
    <citation type="submission" date="2019-06" db="EMBL/GenBank/DDBJ databases">
        <title>Sequencing the genomes of 1000 actinobacteria strains.</title>
        <authorList>
            <person name="Klenk H.-P."/>
        </authorList>
    </citation>
    <scope>NUCLEOTIDE SEQUENCE [LARGE SCALE GENOMIC DNA]</scope>
    <source>
        <strain evidence="3 4">DSM 44819</strain>
    </source>
</reference>
<gene>
    <name evidence="3" type="ORF">FB564_3818</name>
    <name evidence="2" type="ORF">Sar04_16490</name>
</gene>
<proteinExistence type="predicted"/>
<dbReference type="Proteomes" id="UP000677457">
    <property type="component" value="Unassembled WGS sequence"/>
</dbReference>
<organism evidence="3 4">
    <name type="scientific">Salinispora arenicola</name>
    <dbReference type="NCBI Taxonomy" id="168697"/>
    <lineage>
        <taxon>Bacteria</taxon>
        <taxon>Bacillati</taxon>
        <taxon>Actinomycetota</taxon>
        <taxon>Actinomycetes</taxon>
        <taxon>Micromonosporales</taxon>
        <taxon>Micromonosporaceae</taxon>
        <taxon>Salinispora</taxon>
    </lineage>
</organism>
<reference evidence="2 5" key="2">
    <citation type="submission" date="2021-03" db="EMBL/GenBank/DDBJ databases">
        <title>Whole genome shotgun sequence of Salinispora arenicola NBRC 105043.</title>
        <authorList>
            <person name="Komaki H."/>
            <person name="Tamura T."/>
        </authorList>
    </citation>
    <scope>NUCLEOTIDE SEQUENCE [LARGE SCALE GENOMIC DNA]</scope>
    <source>
        <strain evidence="2 5">NBRC 105043</strain>
    </source>
</reference>
<keyword evidence="1" id="KW-0472">Membrane</keyword>
<keyword evidence="5" id="KW-1185">Reference proteome</keyword>
<evidence type="ECO:0000313" key="4">
    <source>
        <dbReference type="Proteomes" id="UP000315983"/>
    </source>
</evidence>
<feature type="transmembrane region" description="Helical" evidence="1">
    <location>
        <begin position="30"/>
        <end position="48"/>
    </location>
</feature>
<keyword evidence="1" id="KW-0812">Transmembrane</keyword>
<keyword evidence="1" id="KW-1133">Transmembrane helix</keyword>